<keyword evidence="3 4" id="KW-0539">Nucleus</keyword>
<dbReference type="PANTHER" id="PTHR12728">
    <property type="entry name" value="BRIX DOMAIN CONTAINING PROTEIN"/>
    <property type="match status" value="1"/>
</dbReference>
<dbReference type="PROSITE" id="PS50833">
    <property type="entry name" value="BRIX"/>
    <property type="match status" value="1"/>
</dbReference>
<dbReference type="PANTHER" id="PTHR12728:SF0">
    <property type="entry name" value="RIBOSOME PRODUCTION FACTOR 2 HOMOLOG"/>
    <property type="match status" value="1"/>
</dbReference>
<feature type="domain" description="Brix" evidence="6">
    <location>
        <begin position="53"/>
        <end position="262"/>
    </location>
</feature>
<dbReference type="GO" id="GO:0000027">
    <property type="term" value="P:ribosomal large subunit assembly"/>
    <property type="evidence" value="ECO:0007669"/>
    <property type="project" value="InterPro"/>
</dbReference>
<evidence type="ECO:0000256" key="3">
    <source>
        <dbReference type="ARBA" id="ARBA00023242"/>
    </source>
</evidence>
<evidence type="ECO:0000313" key="7">
    <source>
        <dbReference type="EMBL" id="CAD8668149.1"/>
    </source>
</evidence>
<protein>
    <recommendedName>
        <fullName evidence="4">Ribosome production factor 2 homolog</fullName>
    </recommendedName>
    <alternativeName>
        <fullName evidence="4">Ribosome biogenesis protein RPF2 homolog</fullName>
    </alternativeName>
</protein>
<dbReference type="GO" id="GO:0005730">
    <property type="term" value="C:nucleolus"/>
    <property type="evidence" value="ECO:0007669"/>
    <property type="project" value="UniProtKB-SubCell"/>
</dbReference>
<name>A0A7S0R6A6_9CHLO</name>
<dbReference type="EMBL" id="HBFB01005233">
    <property type="protein sequence ID" value="CAD8668149.1"/>
    <property type="molecule type" value="Transcribed_RNA"/>
</dbReference>
<evidence type="ECO:0000259" key="6">
    <source>
        <dbReference type="PROSITE" id="PS50833"/>
    </source>
</evidence>
<feature type="region of interest" description="Disordered" evidence="5">
    <location>
        <begin position="302"/>
        <end position="342"/>
    </location>
</feature>
<evidence type="ECO:0000256" key="4">
    <source>
        <dbReference type="RuleBase" id="RU367086"/>
    </source>
</evidence>
<dbReference type="InterPro" id="IPR039770">
    <property type="entry name" value="Rpf2"/>
</dbReference>
<reference evidence="7" key="1">
    <citation type="submission" date="2021-01" db="EMBL/GenBank/DDBJ databases">
        <authorList>
            <person name="Corre E."/>
            <person name="Pelletier E."/>
            <person name="Niang G."/>
            <person name="Scheremetjew M."/>
            <person name="Finn R."/>
            <person name="Kale V."/>
            <person name="Holt S."/>
            <person name="Cochrane G."/>
            <person name="Meng A."/>
            <person name="Brown T."/>
            <person name="Cohen L."/>
        </authorList>
    </citation>
    <scope>NUCLEOTIDE SEQUENCE</scope>
    <source>
        <strain evidence="7">SAG 11-49</strain>
    </source>
</reference>
<comment type="similarity">
    <text evidence="2 4">Belongs to the RPF2 family.</text>
</comment>
<dbReference type="InterPro" id="IPR007109">
    <property type="entry name" value="Brix"/>
</dbReference>
<evidence type="ECO:0000256" key="2">
    <source>
        <dbReference type="ARBA" id="ARBA00010782"/>
    </source>
</evidence>
<evidence type="ECO:0000256" key="1">
    <source>
        <dbReference type="ARBA" id="ARBA00004604"/>
    </source>
</evidence>
<gene>
    <name evidence="7" type="ORF">CLEI1391_LOCUS2912</name>
</gene>
<dbReference type="SMART" id="SM00879">
    <property type="entry name" value="Brix"/>
    <property type="match status" value="1"/>
</dbReference>
<sequence>MVKKASTKGSSKAAPRLEVGQLDKKQTKLVTAKTRRGRRILERRAPKEVEDAKRALILYGNKVSQLLKSVLVDLHKLKRMEAVKYSRKNEDCRPFEVGGETRLEFYSQRSDCGLFALGSHTKKRPQNLVMGRFHDGRLYDALEMGVAAYTSIQDFGAAGTGSNLGSKPAILFVGDKFDSVPAMKQARSTLLDFFRGEQVSSVNLAGLDRVLVATAVDDTTLLLRQYVIKLKKSGTRKPRVDLVEMGPRLDLVVRRHRAPPPDLEKEAMRQPHIGKRKEKNVGSDLLDGKVGRIYMPKQTVDTMALAKPKGTKRERRHDAAERKAAAKKPKAPEAAAAGGDDE</sequence>
<feature type="region of interest" description="Disordered" evidence="5">
    <location>
        <begin position="1"/>
        <end position="20"/>
    </location>
</feature>
<accession>A0A7S0R6A6</accession>
<dbReference type="Pfam" id="PF04427">
    <property type="entry name" value="Brix"/>
    <property type="match status" value="1"/>
</dbReference>
<dbReference type="GO" id="GO:0000463">
    <property type="term" value="P:maturation of LSU-rRNA from tricistronic rRNA transcript (SSU-rRNA, 5.8S rRNA, LSU-rRNA)"/>
    <property type="evidence" value="ECO:0007669"/>
    <property type="project" value="TreeGrafter"/>
</dbReference>
<dbReference type="GO" id="GO:0019843">
    <property type="term" value="F:rRNA binding"/>
    <property type="evidence" value="ECO:0007669"/>
    <property type="project" value="UniProtKB-UniRule"/>
</dbReference>
<comment type="subcellular location">
    <subcellularLocation>
        <location evidence="1 4">Nucleus</location>
        <location evidence="1 4">Nucleolus</location>
    </subcellularLocation>
</comment>
<dbReference type="AlphaFoldDB" id="A0A7S0R6A6"/>
<proteinExistence type="inferred from homology"/>
<feature type="compositionally biased region" description="Low complexity" evidence="5">
    <location>
        <begin position="332"/>
        <end position="342"/>
    </location>
</feature>
<evidence type="ECO:0000256" key="5">
    <source>
        <dbReference type="SAM" id="MobiDB-lite"/>
    </source>
</evidence>
<feature type="region of interest" description="Disordered" evidence="5">
    <location>
        <begin position="262"/>
        <end position="282"/>
    </location>
</feature>
<organism evidence="7">
    <name type="scientific">Chlamydomonas leiostraca</name>
    <dbReference type="NCBI Taxonomy" id="1034604"/>
    <lineage>
        <taxon>Eukaryota</taxon>
        <taxon>Viridiplantae</taxon>
        <taxon>Chlorophyta</taxon>
        <taxon>core chlorophytes</taxon>
        <taxon>Chlorophyceae</taxon>
        <taxon>CS clade</taxon>
        <taxon>Chlamydomonadales</taxon>
        <taxon>Chlamydomonadaceae</taxon>
        <taxon>Chlamydomonas</taxon>
    </lineage>
</organism>